<keyword evidence="7" id="KW-1185">Reference proteome</keyword>
<proteinExistence type="inferred from homology"/>
<dbReference type="AlphaFoldDB" id="A0A5Q4VF65"/>
<dbReference type="GO" id="GO:0046872">
    <property type="term" value="F:metal ion binding"/>
    <property type="evidence" value="ECO:0007669"/>
    <property type="project" value="InterPro"/>
</dbReference>
<dbReference type="PRINTS" id="PR01607">
    <property type="entry name" value="APYRASEFAMLY"/>
</dbReference>
<feature type="chain" id="PRO_5024512445" evidence="3">
    <location>
        <begin position="26"/>
        <end position="532"/>
    </location>
</feature>
<keyword evidence="3" id="KW-0378">Hydrolase</keyword>
<evidence type="ECO:0000256" key="3">
    <source>
        <dbReference type="RuleBase" id="RU362119"/>
    </source>
</evidence>
<sequence length="532" mass="57222">MEGTMLRKIYSFCFVLFFLVSTALAAPDVRELIVLHTNDMHGRVLSGDSDGMGLSRLSTLVKDIREQHDHVLLLDAGDALHGMPIVTLEKGATMVSLMNAMGYGAMTTGNHEFNYGASRVVELAAMTDFPVLAANVKKEDGSLLLQEYVLKNYDGLRVAVFGIATPETLTKAHPDGVKGLRFEDPVATAKRMVDTLKDEADILIALVHLGLDAGTRPEYRSSAIAENVAGIHLIVDGHSHDRLEHGLRVKDTLIVSAHEYNKALGKVVMRLDGEGNVSVEASLISKETGMAVPEDPALKAMIDAIVAKQEAALSEVIGRTSIRLDGDREQIRVGETNLGNLVTDAILEASGAELVFINAGSMRASVEPGNITLKNLIEILPFGNNIVVKEITGKALKEVLETGAAVFPGSDGSLLHVAGMVYAIDPSQARGSRVHDVLIAGRPLDAEKSYFAATNDFLAAGGSEMAVLKNFPTIREAGSVDGALETYIRIRVEISSAVEGRIREKILKNERSSSASCFVGSLDWFEDPLPVW</sequence>
<protein>
    <submittedName>
        <fullName evidence="6">Bifunctional metallophosphatase/5'-nucleotidase</fullName>
    </submittedName>
</protein>
<dbReference type="InterPro" id="IPR029052">
    <property type="entry name" value="Metallo-depent_PP-like"/>
</dbReference>
<dbReference type="PANTHER" id="PTHR11575">
    <property type="entry name" value="5'-NUCLEOTIDASE-RELATED"/>
    <property type="match status" value="1"/>
</dbReference>
<dbReference type="Proteomes" id="UP000321899">
    <property type="component" value="Unassembled WGS sequence"/>
</dbReference>
<dbReference type="GO" id="GO:0000166">
    <property type="term" value="F:nucleotide binding"/>
    <property type="evidence" value="ECO:0007669"/>
    <property type="project" value="UniProtKB-KW"/>
</dbReference>
<evidence type="ECO:0000313" key="7">
    <source>
        <dbReference type="Proteomes" id="UP000321899"/>
    </source>
</evidence>
<dbReference type="OrthoDB" id="9803927at2"/>
<keyword evidence="3" id="KW-0547">Nucleotide-binding</keyword>
<dbReference type="PANTHER" id="PTHR11575:SF24">
    <property type="entry name" value="5'-NUCLEOTIDASE"/>
    <property type="match status" value="1"/>
</dbReference>
<feature type="domain" description="Calcineurin-like phosphoesterase" evidence="4">
    <location>
        <begin position="34"/>
        <end position="241"/>
    </location>
</feature>
<dbReference type="Pfam" id="PF02872">
    <property type="entry name" value="5_nucleotid_C"/>
    <property type="match status" value="1"/>
</dbReference>
<dbReference type="InterPro" id="IPR036907">
    <property type="entry name" value="5'-Nucleotdase_C_sf"/>
</dbReference>
<feature type="signal peptide" evidence="3">
    <location>
        <begin position="1"/>
        <end position="25"/>
    </location>
</feature>
<dbReference type="Gene3D" id="3.90.780.10">
    <property type="entry name" value="5'-Nucleotidase, C-terminal domain"/>
    <property type="match status" value="1"/>
</dbReference>
<dbReference type="InterPro" id="IPR006146">
    <property type="entry name" value="5'-Nucleotdase_CS"/>
</dbReference>
<dbReference type="GO" id="GO:0016788">
    <property type="term" value="F:hydrolase activity, acting on ester bonds"/>
    <property type="evidence" value="ECO:0007669"/>
    <property type="project" value="InterPro"/>
</dbReference>
<organism evidence="6 7">
    <name type="scientific">Desulfobotulus mexicanus</name>
    <dbReference type="NCBI Taxonomy" id="2586642"/>
    <lineage>
        <taxon>Bacteria</taxon>
        <taxon>Pseudomonadati</taxon>
        <taxon>Thermodesulfobacteriota</taxon>
        <taxon>Desulfobacteria</taxon>
        <taxon>Desulfobacterales</taxon>
        <taxon>Desulfobacteraceae</taxon>
        <taxon>Desulfobotulus</taxon>
    </lineage>
</organism>
<keyword evidence="2 3" id="KW-0732">Signal</keyword>
<dbReference type="InterPro" id="IPR008334">
    <property type="entry name" value="5'-Nucleotdase_C"/>
</dbReference>
<evidence type="ECO:0000259" key="5">
    <source>
        <dbReference type="Pfam" id="PF02872"/>
    </source>
</evidence>
<dbReference type="SUPFAM" id="SSF56300">
    <property type="entry name" value="Metallo-dependent phosphatases"/>
    <property type="match status" value="1"/>
</dbReference>
<comment type="similarity">
    <text evidence="1 3">Belongs to the 5'-nucleotidase family.</text>
</comment>
<evidence type="ECO:0000256" key="1">
    <source>
        <dbReference type="ARBA" id="ARBA00006654"/>
    </source>
</evidence>
<gene>
    <name evidence="6" type="ORF">FIM25_08820</name>
</gene>
<dbReference type="EMBL" id="VDMB01000009">
    <property type="protein sequence ID" value="TYT74681.1"/>
    <property type="molecule type" value="Genomic_DNA"/>
</dbReference>
<evidence type="ECO:0000256" key="2">
    <source>
        <dbReference type="ARBA" id="ARBA00022729"/>
    </source>
</evidence>
<dbReference type="Gene3D" id="3.60.21.10">
    <property type="match status" value="1"/>
</dbReference>
<evidence type="ECO:0000313" key="6">
    <source>
        <dbReference type="EMBL" id="TYT74681.1"/>
    </source>
</evidence>
<accession>A0A5Q4VF65</accession>
<dbReference type="SUPFAM" id="SSF55816">
    <property type="entry name" value="5'-nucleotidase (syn. UDP-sugar hydrolase), C-terminal domain"/>
    <property type="match status" value="1"/>
</dbReference>
<evidence type="ECO:0000259" key="4">
    <source>
        <dbReference type="Pfam" id="PF00149"/>
    </source>
</evidence>
<feature type="domain" description="5'-Nucleotidase C-terminal" evidence="5">
    <location>
        <begin position="316"/>
        <end position="469"/>
    </location>
</feature>
<dbReference type="GO" id="GO:0009166">
    <property type="term" value="P:nucleotide catabolic process"/>
    <property type="evidence" value="ECO:0007669"/>
    <property type="project" value="InterPro"/>
</dbReference>
<dbReference type="InterPro" id="IPR006179">
    <property type="entry name" value="5_nucleotidase/apyrase"/>
</dbReference>
<name>A0A5Q4VF65_9BACT</name>
<dbReference type="Pfam" id="PF00149">
    <property type="entry name" value="Metallophos"/>
    <property type="match status" value="1"/>
</dbReference>
<dbReference type="InterPro" id="IPR004843">
    <property type="entry name" value="Calcineurin-like_PHP"/>
</dbReference>
<dbReference type="GO" id="GO:0030288">
    <property type="term" value="C:outer membrane-bounded periplasmic space"/>
    <property type="evidence" value="ECO:0007669"/>
    <property type="project" value="TreeGrafter"/>
</dbReference>
<reference evidence="6 7" key="1">
    <citation type="submission" date="2019-06" db="EMBL/GenBank/DDBJ databases">
        <title>Desulfobotulus mexicanus sp. nov., a novel sulfate-reducing bacterium isolated from the sediment of an alkaline crater lake in Mexico.</title>
        <authorList>
            <person name="Hirschler-Rea A."/>
        </authorList>
    </citation>
    <scope>NUCLEOTIDE SEQUENCE [LARGE SCALE GENOMIC DNA]</scope>
    <source>
        <strain evidence="6 7">PAR22N</strain>
    </source>
</reference>
<dbReference type="PROSITE" id="PS00785">
    <property type="entry name" value="5_NUCLEOTIDASE_1"/>
    <property type="match status" value="1"/>
</dbReference>
<comment type="caution">
    <text evidence="6">The sequence shown here is derived from an EMBL/GenBank/DDBJ whole genome shotgun (WGS) entry which is preliminary data.</text>
</comment>